<dbReference type="RefSeq" id="WP_106613839.1">
    <property type="nucleotide sequence ID" value="NZ_PYAX01000001.1"/>
</dbReference>
<evidence type="ECO:0000256" key="2">
    <source>
        <dbReference type="ARBA" id="ARBA00006411"/>
    </source>
</evidence>
<comment type="similarity">
    <text evidence="2">Belongs to the EspG family.</text>
</comment>
<dbReference type="InterPro" id="IPR025734">
    <property type="entry name" value="EspG"/>
</dbReference>
<evidence type="ECO:0000256" key="1">
    <source>
        <dbReference type="ARBA" id="ARBA00004496"/>
    </source>
</evidence>
<evidence type="ECO:0000256" key="3">
    <source>
        <dbReference type="ARBA" id="ARBA00022490"/>
    </source>
</evidence>
<dbReference type="EMBL" id="PYAX01000001">
    <property type="protein sequence ID" value="PSL58567.1"/>
    <property type="molecule type" value="Genomic_DNA"/>
</dbReference>
<keyword evidence="6" id="KW-1185">Reference proteome</keyword>
<accession>A0A2P8IJD2</accession>
<dbReference type="AlphaFoldDB" id="A0A2P8IJD2"/>
<evidence type="ECO:0000313" key="6">
    <source>
        <dbReference type="Proteomes" id="UP000241118"/>
    </source>
</evidence>
<protein>
    <submittedName>
        <fullName evidence="5">ESAT-6 protein secretion system EspG family protein</fullName>
    </submittedName>
</protein>
<keyword evidence="3" id="KW-0963">Cytoplasm</keyword>
<dbReference type="Proteomes" id="UP000241118">
    <property type="component" value="Unassembled WGS sequence"/>
</dbReference>
<dbReference type="OrthoDB" id="3676008at2"/>
<organism evidence="5 6">
    <name type="scientific">Saccharothrix carnea</name>
    <dbReference type="NCBI Taxonomy" id="1280637"/>
    <lineage>
        <taxon>Bacteria</taxon>
        <taxon>Bacillati</taxon>
        <taxon>Actinomycetota</taxon>
        <taxon>Actinomycetes</taxon>
        <taxon>Pseudonocardiales</taxon>
        <taxon>Pseudonocardiaceae</taxon>
        <taxon>Saccharothrix</taxon>
    </lineage>
</organism>
<sequence length="255" mass="27290">MIEPDFVLTPRELDVLWDHLDLGRLPYPLDVPSLGDTEEERKRLREEVLAAYGEPDPRLVALLRLLGDHEVAVDAVAHVDRAVRAVAVSNGGRAALAVVDSGSIGVLEIRPTSLARSIVEVLPDGAAGPGSALSLRLETLNTAVALQNEQQDDDDDDPWGGGGELDEREALQKAGLSREDATVVSELAASRVAGGQFGVTVGGGYRRDRAGALITWFDTNQGRYLMVHEDGWLSLAPTDNDRIATRIASVLASIS</sequence>
<comment type="caution">
    <text evidence="5">The sequence shown here is derived from an EMBL/GenBank/DDBJ whole genome shotgun (WGS) entry which is preliminary data.</text>
</comment>
<keyword evidence="4" id="KW-0143">Chaperone</keyword>
<reference evidence="5 6" key="1">
    <citation type="submission" date="2018-03" db="EMBL/GenBank/DDBJ databases">
        <title>Genomic Encyclopedia of Type Strains, Phase III (KMG-III): the genomes of soil and plant-associated and newly described type strains.</title>
        <authorList>
            <person name="Whitman W."/>
        </authorList>
    </citation>
    <scope>NUCLEOTIDE SEQUENCE [LARGE SCALE GENOMIC DNA]</scope>
    <source>
        <strain evidence="5 6">CGMCC 4.7097</strain>
    </source>
</reference>
<name>A0A2P8IJD2_SACCR</name>
<evidence type="ECO:0000313" key="5">
    <source>
        <dbReference type="EMBL" id="PSL58567.1"/>
    </source>
</evidence>
<proteinExistence type="inferred from homology"/>
<evidence type="ECO:0000256" key="4">
    <source>
        <dbReference type="ARBA" id="ARBA00023186"/>
    </source>
</evidence>
<dbReference type="Pfam" id="PF14011">
    <property type="entry name" value="ESX-1_EspG"/>
    <property type="match status" value="1"/>
</dbReference>
<gene>
    <name evidence="5" type="ORF">B0I31_101786</name>
</gene>
<comment type="subcellular location">
    <subcellularLocation>
        <location evidence="1">Cytoplasm</location>
    </subcellularLocation>
</comment>